<dbReference type="GO" id="GO:0051537">
    <property type="term" value="F:2 iron, 2 sulfur cluster binding"/>
    <property type="evidence" value="ECO:0007669"/>
    <property type="project" value="UniProtKB-KW"/>
</dbReference>
<keyword evidence="5 12" id="KW-0223">Dioxygenase</keyword>
<comment type="similarity">
    <text evidence="1">Belongs to the bacterial ring-hydroxylating dioxygenase alpha subunit family.</text>
</comment>
<dbReference type="AlphaFoldDB" id="A0A160TIT6"/>
<evidence type="ECO:0000256" key="7">
    <source>
        <dbReference type="ARBA" id="ARBA00023004"/>
    </source>
</evidence>
<dbReference type="CDD" id="cd08881">
    <property type="entry name" value="RHO_alpha_C_NDO-like"/>
    <property type="match status" value="1"/>
</dbReference>
<evidence type="ECO:0000256" key="4">
    <source>
        <dbReference type="ARBA" id="ARBA00022797"/>
    </source>
</evidence>
<keyword evidence="8" id="KW-0411">Iron-sulfur</keyword>
<evidence type="ECO:0000256" key="9">
    <source>
        <dbReference type="ARBA" id="ARBA00023027"/>
    </source>
</evidence>
<dbReference type="PANTHER" id="PTHR43756:SF1">
    <property type="entry name" value="3-PHENYLPROPIONATE_CINNAMIC ACID DIOXYGENASE SUBUNIT ALPHA"/>
    <property type="match status" value="1"/>
</dbReference>
<evidence type="ECO:0000256" key="5">
    <source>
        <dbReference type="ARBA" id="ARBA00022964"/>
    </source>
</evidence>
<dbReference type="PRINTS" id="PR00090">
    <property type="entry name" value="RNGDIOXGNASE"/>
</dbReference>
<dbReference type="Pfam" id="PF00355">
    <property type="entry name" value="Rieske"/>
    <property type="match status" value="1"/>
</dbReference>
<dbReference type="GO" id="GO:0051213">
    <property type="term" value="F:dioxygenase activity"/>
    <property type="evidence" value="ECO:0007669"/>
    <property type="project" value="UniProtKB-KW"/>
</dbReference>
<reference evidence="12" key="1">
    <citation type="submission" date="2015-10" db="EMBL/GenBank/DDBJ databases">
        <authorList>
            <person name="Gilbert D.G."/>
        </authorList>
    </citation>
    <scope>NUCLEOTIDE SEQUENCE</scope>
</reference>
<dbReference type="InterPro" id="IPR043266">
    <property type="entry name" value="RHO_NdoB-like_C"/>
</dbReference>
<evidence type="ECO:0000256" key="3">
    <source>
        <dbReference type="ARBA" id="ARBA00022723"/>
    </source>
</evidence>
<keyword evidence="3" id="KW-0479">Metal-binding</keyword>
<dbReference type="InterPro" id="IPR001663">
    <property type="entry name" value="Rng_hydr_dOase-A"/>
</dbReference>
<proteinExistence type="inferred from homology"/>
<evidence type="ECO:0000256" key="10">
    <source>
        <dbReference type="SAM" id="MobiDB-lite"/>
    </source>
</evidence>
<dbReference type="Gene3D" id="2.102.10.10">
    <property type="entry name" value="Rieske [2Fe-2S] iron-sulphur domain"/>
    <property type="match status" value="1"/>
</dbReference>
<gene>
    <name evidence="12" type="ORF">MGWOODY_Smn352</name>
</gene>
<feature type="region of interest" description="Disordered" evidence="10">
    <location>
        <begin position="1"/>
        <end position="25"/>
    </location>
</feature>
<dbReference type="EMBL" id="CZQE01000190">
    <property type="protein sequence ID" value="CUS44895.1"/>
    <property type="molecule type" value="Genomic_DNA"/>
</dbReference>
<keyword evidence="2" id="KW-0001">2Fe-2S</keyword>
<dbReference type="Pfam" id="PF00848">
    <property type="entry name" value="Ring_hydroxyl_A"/>
    <property type="match status" value="1"/>
</dbReference>
<keyword evidence="9" id="KW-0520">NAD</keyword>
<keyword evidence="7" id="KW-0408">Iron</keyword>
<dbReference type="PANTHER" id="PTHR43756">
    <property type="entry name" value="CHOLINE MONOOXYGENASE, CHLOROPLASTIC"/>
    <property type="match status" value="1"/>
</dbReference>
<dbReference type="PROSITE" id="PS51296">
    <property type="entry name" value="RIESKE"/>
    <property type="match status" value="1"/>
</dbReference>
<dbReference type="SUPFAM" id="SSF55961">
    <property type="entry name" value="Bet v1-like"/>
    <property type="match status" value="1"/>
</dbReference>
<evidence type="ECO:0000313" key="12">
    <source>
        <dbReference type="EMBL" id="CUS44895.1"/>
    </source>
</evidence>
<sequence length="453" mass="50932">MTTPLGQGITPAELPRDRAPAPDSAPLDAATIRAMVDGEQGWIDRRIFWDPQVYALEMERIFARCWIFVAHDSQIPEVGDFVTTYVGEDAVIVARARDRRVHAFINSCSHRGNRVCFAEAGSARRFTCNFHGWSYALDGSLSGVTAEELYKDNPSFDRSKLGLHNARVESYGGMHFACFDPEAPSLADYLGDFRWYLDVLLDNDEGGIEFIDGNIKSRLKCNWKFPAENFVGDAYHATWTHSSALQALFGGAPTMKADRSFQVNANGHGWEFGLDFIGNAATLCEPEIVDYLRENEAKFAERLGKMRSRMVASLSSATVFPNLSFLAGHNTFRTWNPKGPSETELHTWVFLNRNAPDSLREKYRRGVMLTFSPAGIFEMDDGENFEHCTASNAGVVTRRRKLHTGLGLGSEVDHPELKGHVHRNQVNEANHRAFYQRWSDLMTAPRWSDVPAR</sequence>
<evidence type="ECO:0000256" key="2">
    <source>
        <dbReference type="ARBA" id="ARBA00022714"/>
    </source>
</evidence>
<keyword evidence="6" id="KW-0560">Oxidoreductase</keyword>
<evidence type="ECO:0000259" key="11">
    <source>
        <dbReference type="PROSITE" id="PS51296"/>
    </source>
</evidence>
<dbReference type="GO" id="GO:0005506">
    <property type="term" value="F:iron ion binding"/>
    <property type="evidence" value="ECO:0007669"/>
    <property type="project" value="InterPro"/>
</dbReference>
<dbReference type="CDD" id="cd03469">
    <property type="entry name" value="Rieske_RO_Alpha_N"/>
    <property type="match status" value="1"/>
</dbReference>
<accession>A0A160TIT6</accession>
<name>A0A160TIT6_9ZZZZ</name>
<evidence type="ECO:0000256" key="6">
    <source>
        <dbReference type="ARBA" id="ARBA00023002"/>
    </source>
</evidence>
<evidence type="ECO:0000256" key="1">
    <source>
        <dbReference type="ARBA" id="ARBA00008751"/>
    </source>
</evidence>
<dbReference type="SUPFAM" id="SSF50022">
    <property type="entry name" value="ISP domain"/>
    <property type="match status" value="1"/>
</dbReference>
<keyword evidence="4" id="KW-0058">Aromatic hydrocarbons catabolism</keyword>
<dbReference type="Gene3D" id="3.90.380.10">
    <property type="entry name" value="Naphthalene 1,2-dioxygenase Alpha Subunit, Chain A, domain 1"/>
    <property type="match status" value="1"/>
</dbReference>
<dbReference type="InterPro" id="IPR036922">
    <property type="entry name" value="Rieske_2Fe-2S_sf"/>
</dbReference>
<protein>
    <submittedName>
        <fullName evidence="12">Large subunit naph/bph dioxygenase</fullName>
    </submittedName>
</protein>
<organism evidence="12">
    <name type="scientific">hydrothermal vent metagenome</name>
    <dbReference type="NCBI Taxonomy" id="652676"/>
    <lineage>
        <taxon>unclassified sequences</taxon>
        <taxon>metagenomes</taxon>
        <taxon>ecological metagenomes</taxon>
    </lineage>
</organism>
<dbReference type="InterPro" id="IPR017941">
    <property type="entry name" value="Rieske_2Fe-2S"/>
</dbReference>
<feature type="domain" description="Rieske" evidence="11">
    <location>
        <begin position="66"/>
        <end position="177"/>
    </location>
</feature>
<dbReference type="InterPro" id="IPR015879">
    <property type="entry name" value="Ring_hydroxy_dOase_asu_C_dom"/>
</dbReference>
<evidence type="ECO:0000256" key="8">
    <source>
        <dbReference type="ARBA" id="ARBA00023014"/>
    </source>
</evidence>